<feature type="compositionally biased region" description="Low complexity" evidence="4">
    <location>
        <begin position="28"/>
        <end position="38"/>
    </location>
</feature>
<dbReference type="STRING" id="10228.B3S1B7"/>
<dbReference type="PANTHER" id="PTHR10971">
    <property type="entry name" value="MRNA EXPORT FACTOR AND BUB3"/>
    <property type="match status" value="1"/>
</dbReference>
<dbReference type="InterPro" id="IPR015943">
    <property type="entry name" value="WD40/YVTN_repeat-like_dom_sf"/>
</dbReference>
<dbReference type="PROSITE" id="PS50082">
    <property type="entry name" value="WD_REPEATS_2"/>
    <property type="match status" value="2"/>
</dbReference>
<feature type="repeat" description="WD" evidence="3">
    <location>
        <begin position="117"/>
        <end position="160"/>
    </location>
</feature>
<dbReference type="PhylomeDB" id="B3S1B7"/>
<feature type="compositionally biased region" description="Polar residues" evidence="4">
    <location>
        <begin position="1"/>
        <end position="23"/>
    </location>
</feature>
<dbReference type="KEGG" id="tad:TRIADDRAFT_27419"/>
<dbReference type="SMART" id="SM00320">
    <property type="entry name" value="WD40"/>
    <property type="match status" value="4"/>
</dbReference>
<keyword evidence="2" id="KW-0677">Repeat</keyword>
<dbReference type="GO" id="GO:0005643">
    <property type="term" value="C:nuclear pore"/>
    <property type="evidence" value="ECO:0000318"/>
    <property type="project" value="GO_Central"/>
</dbReference>
<feature type="repeat" description="WD" evidence="3">
    <location>
        <begin position="76"/>
        <end position="117"/>
    </location>
</feature>
<dbReference type="EMBL" id="DS985247">
    <property type="protein sequence ID" value="EDV23533.1"/>
    <property type="molecule type" value="Genomic_DNA"/>
</dbReference>
<reference evidence="5 6" key="1">
    <citation type="journal article" date="2008" name="Nature">
        <title>The Trichoplax genome and the nature of placozoans.</title>
        <authorList>
            <person name="Srivastava M."/>
            <person name="Begovic E."/>
            <person name="Chapman J."/>
            <person name="Putnam N.H."/>
            <person name="Hellsten U."/>
            <person name="Kawashima T."/>
            <person name="Kuo A."/>
            <person name="Mitros T."/>
            <person name="Salamov A."/>
            <person name="Carpenter M.L."/>
            <person name="Signorovitch A.Y."/>
            <person name="Moreno M.A."/>
            <person name="Kamm K."/>
            <person name="Grimwood J."/>
            <person name="Schmutz J."/>
            <person name="Shapiro H."/>
            <person name="Grigoriev I.V."/>
            <person name="Buss L.W."/>
            <person name="Schierwater B."/>
            <person name="Dellaporta S.L."/>
            <person name="Rokhsar D.S."/>
        </authorList>
    </citation>
    <scope>NUCLEOTIDE SEQUENCE [LARGE SCALE GENOMIC DNA]</scope>
    <source>
        <strain evidence="5 6">Grell-BS-1999</strain>
    </source>
</reference>
<dbReference type="InterPro" id="IPR001680">
    <property type="entry name" value="WD40_rpt"/>
</dbReference>
<evidence type="ECO:0000313" key="5">
    <source>
        <dbReference type="EMBL" id="EDV23533.1"/>
    </source>
</evidence>
<evidence type="ECO:0000256" key="1">
    <source>
        <dbReference type="ARBA" id="ARBA00022574"/>
    </source>
</evidence>
<feature type="region of interest" description="Disordered" evidence="4">
    <location>
        <begin position="1"/>
        <end position="38"/>
    </location>
</feature>
<dbReference type="HOGENOM" id="CLU_038526_1_0_1"/>
<evidence type="ECO:0000313" key="6">
    <source>
        <dbReference type="Proteomes" id="UP000009022"/>
    </source>
</evidence>
<dbReference type="CTD" id="6755338"/>
<evidence type="ECO:0000256" key="3">
    <source>
        <dbReference type="PROSITE-ProRule" id="PRU00221"/>
    </source>
</evidence>
<dbReference type="RefSeq" id="XP_002114443.1">
    <property type="nucleotide sequence ID" value="XM_002114407.1"/>
</dbReference>
<protein>
    <submittedName>
        <fullName evidence="5">Uncharacterized protein</fullName>
    </submittedName>
</protein>
<dbReference type="GO" id="GO:0043130">
    <property type="term" value="F:ubiquitin binding"/>
    <property type="evidence" value="ECO:0000318"/>
    <property type="project" value="GO_Central"/>
</dbReference>
<sequence>MFSQTSTNNFWPKNQNQTSNNPNKDVEVVSPPSDSVSSLAFSPPSNNAIFLVATSWDNNVSCWQINGDGTSQPKAQQSHSGPVLDSSWQHDGTKIYTGSCDKTCKMWDLQSNQFVTVGQHDAPIKTVNWINTPKYSCVLTGSWDKTLKFWDTRSPQPMLVIQLSERCYCADVLYPMAMVGTAERTLICYNLEGTPTEYKSRCISIFKDKKEAPTGFCVGSIEGRVAVQYIQASNSKDNFTFKCHRDNKASGGLDIYPVNAIARHPIHGTIATCGSDGRFSLWDTLSRTKLKGSEQMDQPVTTCTFDPQGNLFAYATGYDWSRGHEFANSQKGSKIYLRYVAEEAKPRKKR</sequence>
<name>B3S1B7_TRIAD</name>
<gene>
    <name evidence="5" type="ORF">TRIADDRAFT_27419</name>
</gene>
<dbReference type="OMA" id="EAMDQSI"/>
<dbReference type="FunCoup" id="B3S1B7">
    <property type="interactions" value="2535"/>
</dbReference>
<dbReference type="GO" id="GO:0003723">
    <property type="term" value="F:RNA binding"/>
    <property type="evidence" value="ECO:0000318"/>
    <property type="project" value="GO_Central"/>
</dbReference>
<evidence type="ECO:0000256" key="4">
    <source>
        <dbReference type="SAM" id="MobiDB-lite"/>
    </source>
</evidence>
<dbReference type="PROSITE" id="PS50294">
    <property type="entry name" value="WD_REPEATS_REGION"/>
    <property type="match status" value="1"/>
</dbReference>
<dbReference type="SUPFAM" id="SSF50978">
    <property type="entry name" value="WD40 repeat-like"/>
    <property type="match status" value="1"/>
</dbReference>
<dbReference type="Gene3D" id="2.130.10.10">
    <property type="entry name" value="YVTN repeat-like/Quinoprotein amine dehydrogenase"/>
    <property type="match status" value="1"/>
</dbReference>
<dbReference type="GO" id="GO:0006405">
    <property type="term" value="P:RNA export from nucleus"/>
    <property type="evidence" value="ECO:0000318"/>
    <property type="project" value="GO_Central"/>
</dbReference>
<organism evidence="5 6">
    <name type="scientific">Trichoplax adhaerens</name>
    <name type="common">Trichoplax reptans</name>
    <dbReference type="NCBI Taxonomy" id="10228"/>
    <lineage>
        <taxon>Eukaryota</taxon>
        <taxon>Metazoa</taxon>
        <taxon>Placozoa</taxon>
        <taxon>Uniplacotomia</taxon>
        <taxon>Trichoplacea</taxon>
        <taxon>Trichoplacidae</taxon>
        <taxon>Trichoplax</taxon>
    </lineage>
</organism>
<dbReference type="eggNOG" id="KOG0647">
    <property type="taxonomic scope" value="Eukaryota"/>
</dbReference>
<dbReference type="GeneID" id="6755338"/>
<dbReference type="InterPro" id="IPR020472">
    <property type="entry name" value="WD40_PAC1"/>
</dbReference>
<keyword evidence="1 3" id="KW-0853">WD repeat</keyword>
<dbReference type="FunFam" id="2.130.10.10:FF:000776">
    <property type="entry name" value="mRNA export factor"/>
    <property type="match status" value="1"/>
</dbReference>
<keyword evidence="6" id="KW-1185">Reference proteome</keyword>
<dbReference type="Pfam" id="PF00400">
    <property type="entry name" value="WD40"/>
    <property type="match status" value="4"/>
</dbReference>
<dbReference type="OrthoDB" id="256303at2759"/>
<dbReference type="AlphaFoldDB" id="B3S1B7"/>
<dbReference type="Proteomes" id="UP000009022">
    <property type="component" value="Unassembled WGS sequence"/>
</dbReference>
<dbReference type="InterPro" id="IPR019775">
    <property type="entry name" value="WD40_repeat_CS"/>
</dbReference>
<dbReference type="InterPro" id="IPR036322">
    <property type="entry name" value="WD40_repeat_dom_sf"/>
</dbReference>
<dbReference type="InParanoid" id="B3S1B7"/>
<evidence type="ECO:0000256" key="2">
    <source>
        <dbReference type="ARBA" id="ARBA00022737"/>
    </source>
</evidence>
<dbReference type="GO" id="GO:0000972">
    <property type="term" value="P:transcription-dependent tethering of RNA polymerase II gene DNA at nuclear periphery"/>
    <property type="evidence" value="ECO:0000318"/>
    <property type="project" value="GO_Central"/>
</dbReference>
<dbReference type="PROSITE" id="PS00678">
    <property type="entry name" value="WD_REPEATS_1"/>
    <property type="match status" value="2"/>
</dbReference>
<proteinExistence type="predicted"/>
<accession>B3S1B7</accession>
<dbReference type="PRINTS" id="PR00320">
    <property type="entry name" value="GPROTEINBRPT"/>
</dbReference>